<dbReference type="AlphaFoldDB" id="A0A1B6CIQ8"/>
<feature type="region of interest" description="Disordered" evidence="1">
    <location>
        <begin position="442"/>
        <end position="465"/>
    </location>
</feature>
<gene>
    <name evidence="2" type="ORF">g.21089</name>
</gene>
<proteinExistence type="predicted"/>
<dbReference type="EMBL" id="GEDC01024073">
    <property type="protein sequence ID" value="JAS13225.1"/>
    <property type="molecule type" value="Transcribed_RNA"/>
</dbReference>
<evidence type="ECO:0000256" key="1">
    <source>
        <dbReference type="SAM" id="MobiDB-lite"/>
    </source>
</evidence>
<reference evidence="2" key="1">
    <citation type="submission" date="2015-12" db="EMBL/GenBank/DDBJ databases">
        <title>De novo transcriptome assembly of four potential Pierce s Disease insect vectors from Arizona vineyards.</title>
        <authorList>
            <person name="Tassone E.E."/>
        </authorList>
    </citation>
    <scope>NUCLEOTIDE SEQUENCE</scope>
</reference>
<name>A0A1B6CIQ8_9HEMI</name>
<evidence type="ECO:0000313" key="2">
    <source>
        <dbReference type="EMBL" id="JAS13225.1"/>
    </source>
</evidence>
<protein>
    <submittedName>
        <fullName evidence="2">Uncharacterized protein</fullName>
    </submittedName>
</protein>
<feature type="region of interest" description="Disordered" evidence="1">
    <location>
        <begin position="316"/>
        <end position="378"/>
    </location>
</feature>
<feature type="compositionally biased region" description="Basic residues" evidence="1">
    <location>
        <begin position="447"/>
        <end position="465"/>
    </location>
</feature>
<sequence>MSGYPAIIPSRMKVLPEDFNFVMCNISAESIRVANEMHNNCYPYKSEVTKEGQINVINYQLENPQKKESEPVSDLGKALLDTISKVIYDDEQFKAENKVELILQIEFIKSDPQPTKIKPKNSTVKITIIPHKLLSTKRMLNPTQYKIRRPLPYRAVNGSNDSETASTKRRTWFERVVYDTSLNNSKYGGCGDYKCSTINYFNTRLFEDNAHNRNYSLQRQKKISDEMENKEKTPLSLGFLPASKANKSREVELALSELKRKVNYLLHDKNTMKAIKKEEDHIPSIGNLVSNILVGVIDKCSIPSTPTEKSLDKCNQVLNDKPKPEGKDNEMLKPDNFKNQPKENKSIINSKNGKMSKDAKSRKVHLKSKHTKNENPVTKGKVLQNNLSDNDLKINSQNDLLKQAIPKVELDETEIIKGENRLNQVQFKEIKSNTIKDNKKKAFENAKRKRKTHNHTSRRNKNRSLAKKEAKDDWIIDGKSFKLGIDLKKRVEELILNELQSIGLKHSMEYDLSSLPETSDTDSSYDLENSKSEVRSYICEVDLSPEDIDKWYENKVSMKEIIGGRVAENKAFNYPNLSSSTNNEKHSTDTVRTLCSKNDDELYKKKYNFLYPEKNIRKWNHSSECNKQLVKQSYNLDSTRKKLLNEEYYNKGFIKQLHPNDISKNKPFESSEAVSAENVDILKNKETASEGNRTRNSYFTDCEIQLDPVYLEEMLKNVKTTSGGSNDKFIVKAKRKVHHKNHKSNNLLNDDNKNSVLYTDSVLNGVVQKLENIKIHGKKHRNKK</sequence>
<organism evidence="2">
    <name type="scientific">Clastoptera arizonana</name>
    <name type="common">Arizona spittle bug</name>
    <dbReference type="NCBI Taxonomy" id="38151"/>
    <lineage>
        <taxon>Eukaryota</taxon>
        <taxon>Metazoa</taxon>
        <taxon>Ecdysozoa</taxon>
        <taxon>Arthropoda</taxon>
        <taxon>Hexapoda</taxon>
        <taxon>Insecta</taxon>
        <taxon>Pterygota</taxon>
        <taxon>Neoptera</taxon>
        <taxon>Paraneoptera</taxon>
        <taxon>Hemiptera</taxon>
        <taxon>Auchenorrhyncha</taxon>
        <taxon>Cercopoidea</taxon>
        <taxon>Clastopteridae</taxon>
        <taxon>Clastoptera</taxon>
    </lineage>
</organism>
<accession>A0A1B6CIQ8</accession>
<feature type="compositionally biased region" description="Basic and acidic residues" evidence="1">
    <location>
        <begin position="320"/>
        <end position="345"/>
    </location>
</feature>